<dbReference type="GO" id="GO:0110031">
    <property type="term" value="P:negative regulation of G2/MI transition of meiotic cell cycle"/>
    <property type="evidence" value="ECO:0007669"/>
    <property type="project" value="TreeGrafter"/>
</dbReference>
<sequence length="98" mass="10950">FGTGLYAAPEVLQHIFTPMADVYSLGLSLAEVSVPFNDRFTTKEWNEMKEEQQLPTRANNVIISDLTSTILSMINRGYLSRPSVDSLLSTIEVSQKKV</sequence>
<keyword evidence="8" id="KW-0460">Magnesium</keyword>
<organism evidence="13 14">
    <name type="scientific">Pristionchus fissidentatus</name>
    <dbReference type="NCBI Taxonomy" id="1538716"/>
    <lineage>
        <taxon>Eukaryota</taxon>
        <taxon>Metazoa</taxon>
        <taxon>Ecdysozoa</taxon>
        <taxon>Nematoda</taxon>
        <taxon>Chromadorea</taxon>
        <taxon>Rhabditida</taxon>
        <taxon>Rhabditina</taxon>
        <taxon>Diplogasteromorpha</taxon>
        <taxon>Diplogasteroidea</taxon>
        <taxon>Neodiplogasteridae</taxon>
        <taxon>Pristionchus</taxon>
    </lineage>
</organism>
<dbReference type="GO" id="GO:0004674">
    <property type="term" value="F:protein serine/threonine kinase activity"/>
    <property type="evidence" value="ECO:0007669"/>
    <property type="project" value="UniProtKB-KW"/>
</dbReference>
<dbReference type="PANTHER" id="PTHR11042">
    <property type="entry name" value="EUKARYOTIC TRANSLATION INITIATION FACTOR 2-ALPHA KINASE EIF2-ALPHA KINASE -RELATED"/>
    <property type="match status" value="1"/>
</dbReference>
<keyword evidence="14" id="KW-1185">Reference proteome</keyword>
<dbReference type="GO" id="GO:0051321">
    <property type="term" value="P:meiotic cell cycle"/>
    <property type="evidence" value="ECO:0007669"/>
    <property type="project" value="TreeGrafter"/>
</dbReference>
<dbReference type="InterPro" id="IPR050339">
    <property type="entry name" value="CC_SR_Kinase"/>
</dbReference>
<evidence type="ECO:0000256" key="1">
    <source>
        <dbReference type="ARBA" id="ARBA00012513"/>
    </source>
</evidence>
<evidence type="ECO:0000256" key="7">
    <source>
        <dbReference type="ARBA" id="ARBA00022840"/>
    </source>
</evidence>
<proteinExistence type="predicted"/>
<feature type="non-terminal residue" evidence="13">
    <location>
        <position position="1"/>
    </location>
</feature>
<dbReference type="SUPFAM" id="SSF56112">
    <property type="entry name" value="Protein kinase-like (PK-like)"/>
    <property type="match status" value="1"/>
</dbReference>
<evidence type="ECO:0000256" key="10">
    <source>
        <dbReference type="ARBA" id="ARBA00047899"/>
    </source>
</evidence>
<dbReference type="GO" id="GO:0005634">
    <property type="term" value="C:nucleus"/>
    <property type="evidence" value="ECO:0007669"/>
    <property type="project" value="TreeGrafter"/>
</dbReference>
<keyword evidence="4" id="KW-0479">Metal-binding</keyword>
<comment type="catalytic activity">
    <reaction evidence="11">
        <text>L-seryl-[protein] + ATP = O-phospho-L-seryl-[protein] + ADP + H(+)</text>
        <dbReference type="Rhea" id="RHEA:17989"/>
        <dbReference type="Rhea" id="RHEA-COMP:9863"/>
        <dbReference type="Rhea" id="RHEA-COMP:11604"/>
        <dbReference type="ChEBI" id="CHEBI:15378"/>
        <dbReference type="ChEBI" id="CHEBI:29999"/>
        <dbReference type="ChEBI" id="CHEBI:30616"/>
        <dbReference type="ChEBI" id="CHEBI:83421"/>
        <dbReference type="ChEBI" id="CHEBI:456216"/>
        <dbReference type="EC" id="2.7.11.1"/>
    </reaction>
</comment>
<evidence type="ECO:0000256" key="2">
    <source>
        <dbReference type="ARBA" id="ARBA00022527"/>
    </source>
</evidence>
<dbReference type="AlphaFoldDB" id="A0AAV5UXZ3"/>
<feature type="non-terminal residue" evidence="13">
    <location>
        <position position="98"/>
    </location>
</feature>
<reference evidence="13" key="1">
    <citation type="submission" date="2023-10" db="EMBL/GenBank/DDBJ databases">
        <title>Genome assembly of Pristionchus species.</title>
        <authorList>
            <person name="Yoshida K."/>
            <person name="Sommer R.J."/>
        </authorList>
    </citation>
    <scope>NUCLEOTIDE SEQUENCE</scope>
    <source>
        <strain evidence="13">RS5133</strain>
    </source>
</reference>
<dbReference type="InterPro" id="IPR000719">
    <property type="entry name" value="Prot_kinase_dom"/>
</dbReference>
<dbReference type="GO" id="GO:0005524">
    <property type="term" value="F:ATP binding"/>
    <property type="evidence" value="ECO:0007669"/>
    <property type="project" value="UniProtKB-KW"/>
</dbReference>
<dbReference type="GO" id="GO:0046872">
    <property type="term" value="F:metal ion binding"/>
    <property type="evidence" value="ECO:0007669"/>
    <property type="project" value="UniProtKB-KW"/>
</dbReference>
<evidence type="ECO:0000256" key="11">
    <source>
        <dbReference type="ARBA" id="ARBA00048679"/>
    </source>
</evidence>
<comment type="caution">
    <text evidence="13">The sequence shown here is derived from an EMBL/GenBank/DDBJ whole genome shotgun (WGS) entry which is preliminary data.</text>
</comment>
<comment type="catalytic activity">
    <reaction evidence="10">
        <text>L-threonyl-[protein] + ATP = O-phospho-L-threonyl-[protein] + ADP + H(+)</text>
        <dbReference type="Rhea" id="RHEA:46608"/>
        <dbReference type="Rhea" id="RHEA-COMP:11060"/>
        <dbReference type="Rhea" id="RHEA-COMP:11605"/>
        <dbReference type="ChEBI" id="CHEBI:15378"/>
        <dbReference type="ChEBI" id="CHEBI:30013"/>
        <dbReference type="ChEBI" id="CHEBI:30616"/>
        <dbReference type="ChEBI" id="CHEBI:61977"/>
        <dbReference type="ChEBI" id="CHEBI:456216"/>
        <dbReference type="EC" id="2.7.11.1"/>
    </reaction>
</comment>
<dbReference type="InterPro" id="IPR011009">
    <property type="entry name" value="Kinase-like_dom_sf"/>
</dbReference>
<name>A0AAV5UXZ3_9BILA</name>
<gene>
    <name evidence="13" type="ORF">PFISCL1PPCAC_2744</name>
</gene>
<protein>
    <recommendedName>
        <fullName evidence="1">non-specific serine/threonine protein kinase</fullName>
        <ecNumber evidence="1">2.7.11.1</ecNumber>
    </recommendedName>
</protein>
<dbReference type="PANTHER" id="PTHR11042:SF183">
    <property type="entry name" value="MEMBRANE-ASSOCIATED TYROSINE- AND THREONINE-SPECIFIC CDC2-INHIBITORY KINASE"/>
    <property type="match status" value="1"/>
</dbReference>
<keyword evidence="5" id="KW-0547">Nucleotide-binding</keyword>
<evidence type="ECO:0000256" key="4">
    <source>
        <dbReference type="ARBA" id="ARBA00022723"/>
    </source>
</evidence>
<dbReference type="Proteomes" id="UP001432322">
    <property type="component" value="Unassembled WGS sequence"/>
</dbReference>
<keyword evidence="3" id="KW-0808">Transferase</keyword>
<keyword evidence="2" id="KW-0723">Serine/threonine-protein kinase</keyword>
<evidence type="ECO:0000259" key="12">
    <source>
        <dbReference type="PROSITE" id="PS50011"/>
    </source>
</evidence>
<dbReference type="GO" id="GO:0005737">
    <property type="term" value="C:cytoplasm"/>
    <property type="evidence" value="ECO:0007669"/>
    <property type="project" value="TreeGrafter"/>
</dbReference>
<evidence type="ECO:0000256" key="6">
    <source>
        <dbReference type="ARBA" id="ARBA00022777"/>
    </source>
</evidence>
<dbReference type="PROSITE" id="PS50011">
    <property type="entry name" value="PROTEIN_KINASE_DOM"/>
    <property type="match status" value="1"/>
</dbReference>
<keyword evidence="7" id="KW-0067">ATP-binding</keyword>
<keyword evidence="6" id="KW-0418">Kinase</keyword>
<dbReference type="EC" id="2.7.11.1" evidence="1"/>
<evidence type="ECO:0000313" key="14">
    <source>
        <dbReference type="Proteomes" id="UP001432322"/>
    </source>
</evidence>
<evidence type="ECO:0000256" key="8">
    <source>
        <dbReference type="ARBA" id="ARBA00022842"/>
    </source>
</evidence>
<dbReference type="EMBL" id="BTSY01000001">
    <property type="protein sequence ID" value="GMT11447.1"/>
    <property type="molecule type" value="Genomic_DNA"/>
</dbReference>
<feature type="domain" description="Protein kinase" evidence="12">
    <location>
        <begin position="1"/>
        <end position="93"/>
    </location>
</feature>
<accession>A0AAV5UXZ3</accession>
<evidence type="ECO:0000313" key="13">
    <source>
        <dbReference type="EMBL" id="GMT11447.1"/>
    </source>
</evidence>
<evidence type="ECO:0000256" key="9">
    <source>
        <dbReference type="ARBA" id="ARBA00023306"/>
    </source>
</evidence>
<dbReference type="Gene3D" id="1.10.510.10">
    <property type="entry name" value="Transferase(Phosphotransferase) domain 1"/>
    <property type="match status" value="1"/>
</dbReference>
<evidence type="ECO:0000256" key="3">
    <source>
        <dbReference type="ARBA" id="ARBA00022679"/>
    </source>
</evidence>
<keyword evidence="9" id="KW-0131">Cell cycle</keyword>
<evidence type="ECO:0000256" key="5">
    <source>
        <dbReference type="ARBA" id="ARBA00022741"/>
    </source>
</evidence>